<proteinExistence type="predicted"/>
<keyword evidence="2" id="KW-1185">Reference proteome</keyword>
<dbReference type="AlphaFoldDB" id="B0D369"/>
<name>B0D369_LACBS</name>
<organism evidence="2">
    <name type="scientific">Laccaria bicolor (strain S238N-H82 / ATCC MYA-4686)</name>
    <name type="common">Bicoloured deceiver</name>
    <name type="synonym">Laccaria laccata var. bicolor</name>
    <dbReference type="NCBI Taxonomy" id="486041"/>
    <lineage>
        <taxon>Eukaryota</taxon>
        <taxon>Fungi</taxon>
        <taxon>Dikarya</taxon>
        <taxon>Basidiomycota</taxon>
        <taxon>Agaricomycotina</taxon>
        <taxon>Agaricomycetes</taxon>
        <taxon>Agaricomycetidae</taxon>
        <taxon>Agaricales</taxon>
        <taxon>Agaricineae</taxon>
        <taxon>Hydnangiaceae</taxon>
        <taxon>Laccaria</taxon>
    </lineage>
</organism>
<accession>B0D369</accession>
<dbReference type="KEGG" id="lbc:LACBIDRAFT_315791"/>
<reference evidence="1 2" key="1">
    <citation type="journal article" date="2008" name="Nature">
        <title>The genome of Laccaria bicolor provides insights into mycorrhizal symbiosis.</title>
        <authorList>
            <person name="Martin F."/>
            <person name="Aerts A."/>
            <person name="Ahren D."/>
            <person name="Brun A."/>
            <person name="Danchin E.G.J."/>
            <person name="Duchaussoy F."/>
            <person name="Gibon J."/>
            <person name="Kohler A."/>
            <person name="Lindquist E."/>
            <person name="Pereda V."/>
            <person name="Salamov A."/>
            <person name="Shapiro H.J."/>
            <person name="Wuyts J."/>
            <person name="Blaudez D."/>
            <person name="Buee M."/>
            <person name="Brokstein P."/>
            <person name="Canbaeck B."/>
            <person name="Cohen D."/>
            <person name="Courty P.E."/>
            <person name="Coutinho P.M."/>
            <person name="Delaruelle C."/>
            <person name="Detter J.C."/>
            <person name="Deveau A."/>
            <person name="DiFazio S."/>
            <person name="Duplessis S."/>
            <person name="Fraissinet-Tachet L."/>
            <person name="Lucic E."/>
            <person name="Frey-Klett P."/>
            <person name="Fourrey C."/>
            <person name="Feussner I."/>
            <person name="Gay G."/>
            <person name="Grimwood J."/>
            <person name="Hoegger P.J."/>
            <person name="Jain P."/>
            <person name="Kilaru S."/>
            <person name="Labbe J."/>
            <person name="Lin Y.C."/>
            <person name="Legue V."/>
            <person name="Le Tacon F."/>
            <person name="Marmeisse R."/>
            <person name="Melayah D."/>
            <person name="Montanini B."/>
            <person name="Muratet M."/>
            <person name="Nehls U."/>
            <person name="Niculita-Hirzel H."/>
            <person name="Oudot-Le Secq M.P."/>
            <person name="Peter M."/>
            <person name="Quesneville H."/>
            <person name="Rajashekar B."/>
            <person name="Reich M."/>
            <person name="Rouhier N."/>
            <person name="Schmutz J."/>
            <person name="Yin T."/>
            <person name="Chalot M."/>
            <person name="Henrissat B."/>
            <person name="Kuees U."/>
            <person name="Lucas S."/>
            <person name="Van de Peer Y."/>
            <person name="Podila G.K."/>
            <person name="Polle A."/>
            <person name="Pukkila P.J."/>
            <person name="Richardson P.M."/>
            <person name="Rouze P."/>
            <person name="Sanders I.R."/>
            <person name="Stajich J.E."/>
            <person name="Tunlid A."/>
            <person name="Tuskan G."/>
            <person name="Grigoriev I.V."/>
        </authorList>
    </citation>
    <scope>NUCLEOTIDE SEQUENCE [LARGE SCALE GENOMIC DNA]</scope>
    <source>
        <strain evidence="2">S238N-H82 / ATCC MYA-4686</strain>
    </source>
</reference>
<dbReference type="Proteomes" id="UP000001194">
    <property type="component" value="Unassembled WGS sequence"/>
</dbReference>
<evidence type="ECO:0000313" key="1">
    <source>
        <dbReference type="EMBL" id="EDR11228.1"/>
    </source>
</evidence>
<dbReference type="HOGENOM" id="CLU_1378335_0_0_1"/>
<dbReference type="EMBL" id="DS547096">
    <property type="protein sequence ID" value="EDR11228.1"/>
    <property type="molecule type" value="Genomic_DNA"/>
</dbReference>
<sequence>MNLEIRLPSNADFWTVTRKIAGVLHDDDFQPNASDDRMNFQLKFKESTVSETRNSGGILTIHNATIATKFLRWVKDHPIKIERDKLRFYASSTKPGSTLIETLRKTFYTDPDLEEKHEEILRGLEDRFRVEAVQIGVFHRTSYPERGALYPRDFSIEWEKICTGSGPSGWLTFEYDHKHFQITVELFSSNYATTLTKN</sequence>
<protein>
    <submittedName>
        <fullName evidence="1">Predicted protein</fullName>
    </submittedName>
</protein>
<gene>
    <name evidence="1" type="ORF">LACBIDRAFT_315791</name>
</gene>
<evidence type="ECO:0000313" key="2">
    <source>
        <dbReference type="Proteomes" id="UP000001194"/>
    </source>
</evidence>
<dbReference type="InParanoid" id="B0D369"/>
<dbReference type="OrthoDB" id="3054308at2759"/>
<dbReference type="RefSeq" id="XP_001878529.1">
    <property type="nucleotide sequence ID" value="XM_001878494.1"/>
</dbReference>
<dbReference type="GeneID" id="6073689"/>